<dbReference type="EnsemblPlants" id="novel_model_4236_5bd9a17a.1.5bd9b139">
    <property type="protein sequence ID" value="cds.novel_model_4236_5bd9a17a.1.5bd9b139"/>
    <property type="gene ID" value="novel_gene_2221_5bd9a17a"/>
</dbReference>
<accession>A0A803R2B2</accession>
<organism evidence="1 2">
    <name type="scientific">Cannabis sativa</name>
    <name type="common">Hemp</name>
    <name type="synonym">Marijuana</name>
    <dbReference type="NCBI Taxonomy" id="3483"/>
    <lineage>
        <taxon>Eukaryota</taxon>
        <taxon>Viridiplantae</taxon>
        <taxon>Streptophyta</taxon>
        <taxon>Embryophyta</taxon>
        <taxon>Tracheophyta</taxon>
        <taxon>Spermatophyta</taxon>
        <taxon>Magnoliopsida</taxon>
        <taxon>eudicotyledons</taxon>
        <taxon>Gunneridae</taxon>
        <taxon>Pentapetalae</taxon>
        <taxon>rosids</taxon>
        <taxon>fabids</taxon>
        <taxon>Rosales</taxon>
        <taxon>Cannabaceae</taxon>
        <taxon>Cannabis</taxon>
    </lineage>
</organism>
<reference evidence="1 2" key="1">
    <citation type="submission" date="2018-11" db="EMBL/GenBank/DDBJ databases">
        <authorList>
            <person name="Grassa J C."/>
        </authorList>
    </citation>
    <scope>NUCLEOTIDE SEQUENCE [LARGE SCALE GENOMIC DNA]</scope>
</reference>
<accession>A0A803R2B1</accession>
<dbReference type="AlphaFoldDB" id="A0A803R2B2"/>
<evidence type="ECO:0000313" key="1">
    <source>
        <dbReference type="EnsemblPlants" id="cds.novel_model_4236_5bd9a17a.1.5bd9b139"/>
    </source>
</evidence>
<dbReference type="Gramene" id="novel_model_4235_5bd9a17a">
    <property type="protein sequence ID" value="cds.novel_model_4235_5bd9a17a"/>
    <property type="gene ID" value="novel_gene_2221_5bd9a17a"/>
</dbReference>
<dbReference type="Proteomes" id="UP000596661">
    <property type="component" value="Chromosome 5"/>
</dbReference>
<dbReference type="Gramene" id="novel_model_4236_5bd9a17a.1.5bd9b139">
    <property type="protein sequence ID" value="cds.novel_model_4236_5bd9a17a.1.5bd9b139"/>
    <property type="gene ID" value="novel_gene_2221_5bd9a17a"/>
</dbReference>
<proteinExistence type="predicted"/>
<dbReference type="EnsemblPlants" id="novel_model_4235_5bd9a17a">
    <property type="protein sequence ID" value="cds.novel_model_4235_5bd9a17a"/>
    <property type="gene ID" value="novel_gene_2221_5bd9a17a"/>
</dbReference>
<protein>
    <submittedName>
        <fullName evidence="1">Uncharacterized protein</fullName>
    </submittedName>
</protein>
<keyword evidence="2" id="KW-1185">Reference proteome</keyword>
<sequence>MIVKLLGKKKSQLMSLHFIARRDPNRYPPKIAANPIVTSTIQFSSFTPQQVALVAWRAAQRERVLIQCDFIFQAFVKELRPI</sequence>
<evidence type="ECO:0000313" key="2">
    <source>
        <dbReference type="Proteomes" id="UP000596661"/>
    </source>
</evidence>
<dbReference type="EMBL" id="UZAU01000409">
    <property type="status" value="NOT_ANNOTATED_CDS"/>
    <property type="molecule type" value="Genomic_DNA"/>
</dbReference>
<reference evidence="1" key="2">
    <citation type="submission" date="2021-03" db="UniProtKB">
        <authorList>
            <consortium name="EnsemblPlants"/>
        </authorList>
    </citation>
    <scope>IDENTIFICATION</scope>
</reference>
<name>A0A803R2B2_CANSA</name>